<evidence type="ECO:0000256" key="3">
    <source>
        <dbReference type="ARBA" id="ARBA00022500"/>
    </source>
</evidence>
<evidence type="ECO:0000256" key="7">
    <source>
        <dbReference type="ARBA" id="ARBA00022934"/>
    </source>
</evidence>
<dbReference type="OMA" id="RNIRCRC"/>
<dbReference type="Proteomes" id="UP000694385">
    <property type="component" value="Unassembled WGS sequence"/>
</dbReference>
<dbReference type="GO" id="GO:0097398">
    <property type="term" value="P:cellular response to interleukin-17"/>
    <property type="evidence" value="ECO:0007669"/>
    <property type="project" value="Ensembl"/>
</dbReference>
<dbReference type="OrthoDB" id="9948647at2759"/>
<comment type="similarity">
    <text evidence="2 10">Belongs to the intercrine alpha (chemokine CxC) family.</text>
</comment>
<feature type="domain" description="Chemokine interleukin-8-like" evidence="11">
    <location>
        <begin position="27"/>
        <end position="89"/>
    </location>
</feature>
<keyword evidence="8" id="KW-1015">Disulfide bond</keyword>
<dbReference type="PRINTS" id="PR00436">
    <property type="entry name" value="INTERLEUKIN8"/>
</dbReference>
<dbReference type="GO" id="GO:0048248">
    <property type="term" value="F:CXCR3 chemokine receptor binding"/>
    <property type="evidence" value="ECO:0007669"/>
    <property type="project" value="Ensembl"/>
</dbReference>
<dbReference type="Ensembl" id="ENSJJAT00000025557.1">
    <property type="protein sequence ID" value="ENSJJAP00000019023.1"/>
    <property type="gene ID" value="ENSJJAG00000020115.1"/>
</dbReference>
<dbReference type="GO" id="GO:0071222">
    <property type="term" value="P:cellular response to lipopolysaccharide"/>
    <property type="evidence" value="ECO:0007669"/>
    <property type="project" value="Ensembl"/>
</dbReference>
<sequence>MNKSTALAFCFFLLLLRGTQGSPLSRTVRCTCIKISDGTVNRQSLEKLEIFPASQYCPKVEIIATLKKNGEKRCLNPESKAIKNLLKAIRKDRSKPSS</sequence>
<organism evidence="12 13">
    <name type="scientific">Jaculus jaculus</name>
    <name type="common">Lesser Egyptian jerboa</name>
    <dbReference type="NCBI Taxonomy" id="51337"/>
    <lineage>
        <taxon>Eukaryota</taxon>
        <taxon>Metazoa</taxon>
        <taxon>Chordata</taxon>
        <taxon>Craniata</taxon>
        <taxon>Vertebrata</taxon>
        <taxon>Euteleostomi</taxon>
        <taxon>Mammalia</taxon>
        <taxon>Eutheria</taxon>
        <taxon>Euarchontoglires</taxon>
        <taxon>Glires</taxon>
        <taxon>Rodentia</taxon>
        <taxon>Myomorpha</taxon>
        <taxon>Dipodoidea</taxon>
        <taxon>Dipodidae</taxon>
        <taxon>Dipodinae</taxon>
        <taxon>Jaculus</taxon>
    </lineage>
</organism>
<dbReference type="PRINTS" id="PR00437">
    <property type="entry name" value="SMALLCYTKCXC"/>
</dbReference>
<accession>A0A8C5L742</accession>
<protein>
    <recommendedName>
        <fullName evidence="10">C-X-C motif chemokine</fullName>
    </recommendedName>
</protein>
<keyword evidence="4 10" id="KW-0202">Cytokine</keyword>
<evidence type="ECO:0000313" key="12">
    <source>
        <dbReference type="Ensembl" id="ENSJJAP00000019023.1"/>
    </source>
</evidence>
<evidence type="ECO:0000313" key="13">
    <source>
        <dbReference type="Proteomes" id="UP000694385"/>
    </source>
</evidence>
<feature type="signal peptide" evidence="10">
    <location>
        <begin position="1"/>
        <end position="21"/>
    </location>
</feature>
<dbReference type="GO" id="GO:0098586">
    <property type="term" value="P:cellular response to virus"/>
    <property type="evidence" value="ECO:0007669"/>
    <property type="project" value="Ensembl"/>
</dbReference>
<keyword evidence="6 10" id="KW-0732">Signal</keyword>
<dbReference type="PANTHER" id="PTHR12015">
    <property type="entry name" value="SMALL INDUCIBLE CYTOKINE A"/>
    <property type="match status" value="1"/>
</dbReference>
<dbReference type="GO" id="GO:0090026">
    <property type="term" value="P:positive regulation of monocyte chemotaxis"/>
    <property type="evidence" value="ECO:0007669"/>
    <property type="project" value="Ensembl"/>
</dbReference>
<evidence type="ECO:0000256" key="4">
    <source>
        <dbReference type="ARBA" id="ARBA00022514"/>
    </source>
</evidence>
<dbReference type="InterPro" id="IPR001089">
    <property type="entry name" value="Chemokine_CXC"/>
</dbReference>
<keyword evidence="5 10" id="KW-0964">Secreted</keyword>
<dbReference type="SMART" id="SM00199">
    <property type="entry name" value="SCY"/>
    <property type="match status" value="1"/>
</dbReference>
<keyword evidence="9" id="KW-0395">Inflammatory response</keyword>
<dbReference type="GO" id="GO:2000406">
    <property type="term" value="P:positive regulation of T cell migration"/>
    <property type="evidence" value="ECO:0007669"/>
    <property type="project" value="Ensembl"/>
</dbReference>
<feature type="chain" id="PRO_5034590646" description="C-X-C motif chemokine" evidence="10">
    <location>
        <begin position="22"/>
        <end position="98"/>
    </location>
</feature>
<dbReference type="GO" id="GO:1901509">
    <property type="term" value="P:regulation of endothelial tube morphogenesis"/>
    <property type="evidence" value="ECO:0007669"/>
    <property type="project" value="Ensembl"/>
</dbReference>
<dbReference type="InterPro" id="IPR018048">
    <property type="entry name" value="Chemokine_CXC_CS"/>
</dbReference>
<dbReference type="GO" id="GO:0008201">
    <property type="term" value="F:heparin binding"/>
    <property type="evidence" value="ECO:0007669"/>
    <property type="project" value="Ensembl"/>
</dbReference>
<evidence type="ECO:0000256" key="5">
    <source>
        <dbReference type="ARBA" id="ARBA00022525"/>
    </source>
</evidence>
<dbReference type="GO" id="GO:0140374">
    <property type="term" value="P:antiviral innate immune response"/>
    <property type="evidence" value="ECO:0007669"/>
    <property type="project" value="Ensembl"/>
</dbReference>
<dbReference type="GO" id="GO:0006954">
    <property type="term" value="P:inflammatory response"/>
    <property type="evidence" value="ECO:0007669"/>
    <property type="project" value="UniProtKB-KW"/>
</dbReference>
<dbReference type="InterPro" id="IPR033899">
    <property type="entry name" value="CXC_Chemokine_domain"/>
</dbReference>
<evidence type="ECO:0000259" key="11">
    <source>
        <dbReference type="SMART" id="SM00199"/>
    </source>
</evidence>
<evidence type="ECO:0000256" key="8">
    <source>
        <dbReference type="ARBA" id="ARBA00023157"/>
    </source>
</evidence>
<reference evidence="12" key="1">
    <citation type="submission" date="2025-08" db="UniProtKB">
        <authorList>
            <consortium name="Ensembl"/>
        </authorList>
    </citation>
    <scope>IDENTIFICATION</scope>
</reference>
<dbReference type="AlphaFoldDB" id="A0A8C5L742"/>
<keyword evidence="13" id="KW-1185">Reference proteome</keyword>
<dbReference type="GeneTree" id="ENSGT00940000161759"/>
<dbReference type="CDD" id="cd00273">
    <property type="entry name" value="Chemokine_CXC"/>
    <property type="match status" value="1"/>
</dbReference>
<dbReference type="SUPFAM" id="SSF54117">
    <property type="entry name" value="Interleukin 8-like chemokines"/>
    <property type="match status" value="1"/>
</dbReference>
<dbReference type="GO" id="GO:0042127">
    <property type="term" value="P:regulation of cell population proliferation"/>
    <property type="evidence" value="ECO:0007669"/>
    <property type="project" value="Ensembl"/>
</dbReference>
<gene>
    <name evidence="12" type="primary">Cxcl10</name>
</gene>
<dbReference type="GO" id="GO:0051281">
    <property type="term" value="P:positive regulation of release of sequestered calcium ion into cytosol"/>
    <property type="evidence" value="ECO:0007669"/>
    <property type="project" value="Ensembl"/>
</dbReference>
<dbReference type="GO" id="GO:0042056">
    <property type="term" value="F:chemoattractant activity"/>
    <property type="evidence" value="ECO:0007669"/>
    <property type="project" value="Ensembl"/>
</dbReference>
<keyword evidence="3 10" id="KW-0145">Chemotaxis</keyword>
<evidence type="ECO:0000256" key="10">
    <source>
        <dbReference type="RuleBase" id="RU361149"/>
    </source>
</evidence>
<dbReference type="GeneID" id="101609599"/>
<dbReference type="GO" id="GO:1901740">
    <property type="term" value="P:negative regulation of myoblast fusion"/>
    <property type="evidence" value="ECO:0007669"/>
    <property type="project" value="Ensembl"/>
</dbReference>
<evidence type="ECO:0000256" key="6">
    <source>
        <dbReference type="ARBA" id="ARBA00022729"/>
    </source>
</evidence>
<dbReference type="GO" id="GO:0009897">
    <property type="term" value="C:external side of plasma membrane"/>
    <property type="evidence" value="ECO:0007669"/>
    <property type="project" value="Ensembl"/>
</dbReference>
<dbReference type="GO" id="GO:0045662">
    <property type="term" value="P:negative regulation of myoblast differentiation"/>
    <property type="evidence" value="ECO:0007669"/>
    <property type="project" value="Ensembl"/>
</dbReference>
<dbReference type="GO" id="GO:0016525">
    <property type="term" value="P:negative regulation of angiogenesis"/>
    <property type="evidence" value="ECO:0007669"/>
    <property type="project" value="Ensembl"/>
</dbReference>
<evidence type="ECO:0000256" key="2">
    <source>
        <dbReference type="ARBA" id="ARBA00010665"/>
    </source>
</evidence>
<dbReference type="InterPro" id="IPR039809">
    <property type="entry name" value="Chemokine_b/g/d"/>
</dbReference>
<dbReference type="FunFam" id="2.40.50.40:FF:000004">
    <property type="entry name" value="C-X-C motif chemokine"/>
    <property type="match status" value="1"/>
</dbReference>
<dbReference type="GO" id="GO:0042118">
    <property type="term" value="P:endothelial cell activation"/>
    <property type="evidence" value="ECO:0007669"/>
    <property type="project" value="Ensembl"/>
</dbReference>
<name>A0A8C5L742_JACJA</name>
<evidence type="ECO:0000256" key="9">
    <source>
        <dbReference type="ARBA" id="ARBA00023198"/>
    </source>
</evidence>
<dbReference type="CTD" id="3627"/>
<dbReference type="GO" id="GO:0010819">
    <property type="term" value="P:regulation of T cell chemotaxis"/>
    <property type="evidence" value="ECO:0007669"/>
    <property type="project" value="Ensembl"/>
</dbReference>
<dbReference type="PROSITE" id="PS00471">
    <property type="entry name" value="SMALL_CYTOKINES_CXC"/>
    <property type="match status" value="1"/>
</dbReference>
<dbReference type="GO" id="GO:0007189">
    <property type="term" value="P:adenylate cyclase-activating G protein-coupled receptor signaling pathway"/>
    <property type="evidence" value="ECO:0007669"/>
    <property type="project" value="Ensembl"/>
</dbReference>
<reference evidence="12" key="2">
    <citation type="submission" date="2025-09" db="UniProtKB">
        <authorList>
            <consortium name="Ensembl"/>
        </authorList>
    </citation>
    <scope>IDENTIFICATION</scope>
</reference>
<comment type="subcellular location">
    <subcellularLocation>
        <location evidence="1 10">Secreted</location>
    </subcellularLocation>
</comment>
<proteinExistence type="inferred from homology"/>
<dbReference type="GO" id="GO:0008009">
    <property type="term" value="F:chemokine activity"/>
    <property type="evidence" value="ECO:0007669"/>
    <property type="project" value="Ensembl"/>
</dbReference>
<dbReference type="Pfam" id="PF00048">
    <property type="entry name" value="IL8"/>
    <property type="match status" value="1"/>
</dbReference>
<dbReference type="GO" id="GO:0042981">
    <property type="term" value="P:regulation of apoptotic process"/>
    <property type="evidence" value="ECO:0007669"/>
    <property type="project" value="Ensembl"/>
</dbReference>
<dbReference type="InterPro" id="IPR036048">
    <property type="entry name" value="Interleukin_8-like_sf"/>
</dbReference>
<dbReference type="GO" id="GO:0010818">
    <property type="term" value="P:T cell chemotaxis"/>
    <property type="evidence" value="ECO:0007669"/>
    <property type="project" value="Ensembl"/>
</dbReference>
<keyword evidence="7" id="KW-0164">Citrullination</keyword>
<dbReference type="GO" id="GO:0070098">
    <property type="term" value="P:chemokine-mediated signaling pathway"/>
    <property type="evidence" value="ECO:0007669"/>
    <property type="project" value="Ensembl"/>
</dbReference>
<dbReference type="GO" id="GO:0005615">
    <property type="term" value="C:extracellular space"/>
    <property type="evidence" value="ECO:0007669"/>
    <property type="project" value="UniProtKB-UniRule"/>
</dbReference>
<dbReference type="RefSeq" id="XP_044986359.1">
    <property type="nucleotide sequence ID" value="XM_045130424.1"/>
</dbReference>
<dbReference type="PANTHER" id="PTHR12015:SF188">
    <property type="entry name" value="C-X-C MOTIF CHEMOKINE 10"/>
    <property type="match status" value="1"/>
</dbReference>
<dbReference type="Gene3D" id="2.40.50.40">
    <property type="match status" value="1"/>
</dbReference>
<evidence type="ECO:0000256" key="1">
    <source>
        <dbReference type="ARBA" id="ARBA00004613"/>
    </source>
</evidence>
<dbReference type="InterPro" id="IPR001811">
    <property type="entry name" value="Chemokine_IL8-like_dom"/>
</dbReference>